<protein>
    <submittedName>
        <fullName evidence="1">Uncharacterized protein</fullName>
    </submittedName>
</protein>
<gene>
    <name evidence="1" type="ORF">C1SCF055_LOCUS18517</name>
</gene>
<evidence type="ECO:0000313" key="3">
    <source>
        <dbReference type="Proteomes" id="UP001152797"/>
    </source>
</evidence>
<dbReference type="Proteomes" id="UP001152797">
    <property type="component" value="Unassembled WGS sequence"/>
</dbReference>
<comment type="caution">
    <text evidence="1">The sequence shown here is derived from an EMBL/GenBank/DDBJ whole genome shotgun (WGS) entry which is preliminary data.</text>
</comment>
<accession>A0A9P1CHC7</accession>
<organism evidence="1">
    <name type="scientific">Cladocopium goreaui</name>
    <dbReference type="NCBI Taxonomy" id="2562237"/>
    <lineage>
        <taxon>Eukaryota</taxon>
        <taxon>Sar</taxon>
        <taxon>Alveolata</taxon>
        <taxon>Dinophyceae</taxon>
        <taxon>Suessiales</taxon>
        <taxon>Symbiodiniaceae</taxon>
        <taxon>Cladocopium</taxon>
    </lineage>
</organism>
<reference evidence="1" key="1">
    <citation type="submission" date="2022-10" db="EMBL/GenBank/DDBJ databases">
        <authorList>
            <person name="Chen Y."/>
            <person name="Dougan E. K."/>
            <person name="Chan C."/>
            <person name="Rhodes N."/>
            <person name="Thang M."/>
        </authorList>
    </citation>
    <scope>NUCLEOTIDE SEQUENCE</scope>
</reference>
<evidence type="ECO:0000313" key="1">
    <source>
        <dbReference type="EMBL" id="CAI3991620.1"/>
    </source>
</evidence>
<dbReference type="EMBL" id="CAMXCT030001613">
    <property type="protein sequence ID" value="CAL4778932.1"/>
    <property type="molecule type" value="Genomic_DNA"/>
</dbReference>
<proteinExistence type="predicted"/>
<dbReference type="EMBL" id="CAMXCT010001613">
    <property type="protein sequence ID" value="CAI3991620.1"/>
    <property type="molecule type" value="Genomic_DNA"/>
</dbReference>
<dbReference type="OrthoDB" id="430696at2759"/>
<dbReference type="AlphaFoldDB" id="A0A9P1CHC7"/>
<reference evidence="2 3" key="2">
    <citation type="submission" date="2024-05" db="EMBL/GenBank/DDBJ databases">
        <authorList>
            <person name="Chen Y."/>
            <person name="Shah S."/>
            <person name="Dougan E. K."/>
            <person name="Thang M."/>
            <person name="Chan C."/>
        </authorList>
    </citation>
    <scope>NUCLEOTIDE SEQUENCE [LARGE SCALE GENOMIC DNA]</scope>
</reference>
<keyword evidence="3" id="KW-1185">Reference proteome</keyword>
<dbReference type="EMBL" id="CAMXCT020001613">
    <property type="protein sequence ID" value="CAL1144995.1"/>
    <property type="molecule type" value="Genomic_DNA"/>
</dbReference>
<evidence type="ECO:0000313" key="2">
    <source>
        <dbReference type="EMBL" id="CAL4778932.1"/>
    </source>
</evidence>
<sequence>MFQPHSMVFAFLDPTCLSAMAGTAADWEDQLDALWDTVEAEEKERRQALDLSIRAMSGELMAELTVNGRCTAGALARELVKLVVPEAYTEYRLATDTEALRPEQRLCDHVLDGAELTALVVASAAGDFVCQAHRGRAVTLCLGLDRMAKCKIQRNVGGMLFDHWAEGYWEEKLKPGADDDLHIHVTLDQTVGAMSEFVIRQNLQLERQEDGDLLVLEVFGEVRGGSQVEDNMLVASVGDVFGRF</sequence>
<name>A0A9P1CHC7_9DINO</name>